<reference evidence="2 3" key="1">
    <citation type="submission" date="2016-11" db="EMBL/GenBank/DDBJ databases">
        <authorList>
            <person name="Jaros S."/>
            <person name="Januszkiewicz K."/>
            <person name="Wedrychowicz H."/>
        </authorList>
    </citation>
    <scope>NUCLEOTIDE SEQUENCE [LARGE SCALE GENOMIC DNA]</scope>
    <source>
        <strain evidence="2 3">DSM 26897</strain>
    </source>
</reference>
<dbReference type="Gene3D" id="3.40.50.2000">
    <property type="entry name" value="Glycogen Phosphorylase B"/>
    <property type="match status" value="1"/>
</dbReference>
<dbReference type="SUPFAM" id="SSF53756">
    <property type="entry name" value="UDP-Glycosyltransferase/glycogen phosphorylase"/>
    <property type="match status" value="1"/>
</dbReference>
<accession>A0A1M5E200</accession>
<evidence type="ECO:0000313" key="3">
    <source>
        <dbReference type="Proteomes" id="UP000184368"/>
    </source>
</evidence>
<dbReference type="STRING" id="1302690.BUE76_19360"/>
<evidence type="ECO:0000259" key="1">
    <source>
        <dbReference type="Pfam" id="PF00534"/>
    </source>
</evidence>
<keyword evidence="3" id="KW-1185">Reference proteome</keyword>
<dbReference type="Pfam" id="PF00534">
    <property type="entry name" value="Glycos_transf_1"/>
    <property type="match status" value="1"/>
</dbReference>
<dbReference type="InterPro" id="IPR001296">
    <property type="entry name" value="Glyco_trans_1"/>
</dbReference>
<sequence length="393" mass="44071">MKVLNVISSMDPAYGGTCQGLRNSIPELTNLNVLNEVVCVDEPGADYLRNDVFKIHALGGRKTSWAYSKALLPWLLTNMTHFDVVVVHGMWQYAGYAVRKAAEVLKKERGTGAVPRIFIMPHGMLDPYFQKASGRRVKAIRNWLYYKLIEGENINNANGLLFTCMAEMKLARQPFRPYKPVQEHNIGYGINLPPALCKDMITAFRSHVPALKNEPFFLFLSRIHEKKGLMLLINAYHHALQHTAQLPHLVVAGPGLDSAFGSKVFEMVHELGIQHQVHFPGLLLGKAKWGAFYDCTAFVLPSHQENFGISIVEAMACGKPVLISDQVNIWEEIKAADAGLVEADTIEGVKRIFKQWIALSPEQIKVMGKNARSCVDTHFSMQPVAYRMKQALF</sequence>
<name>A0A1M5E200_9BACT</name>
<dbReference type="RefSeq" id="WP_073044830.1">
    <property type="nucleotide sequence ID" value="NZ_FQUO01000011.1"/>
</dbReference>
<keyword evidence="2" id="KW-0808">Transferase</keyword>
<gene>
    <name evidence="2" type="ORF">SAMN05444008_111174</name>
</gene>
<dbReference type="OrthoDB" id="9790710at2"/>
<dbReference type="GO" id="GO:0016757">
    <property type="term" value="F:glycosyltransferase activity"/>
    <property type="evidence" value="ECO:0007669"/>
    <property type="project" value="InterPro"/>
</dbReference>
<dbReference type="PANTHER" id="PTHR12526">
    <property type="entry name" value="GLYCOSYLTRANSFERASE"/>
    <property type="match status" value="1"/>
</dbReference>
<dbReference type="Proteomes" id="UP000184368">
    <property type="component" value="Unassembled WGS sequence"/>
</dbReference>
<proteinExistence type="predicted"/>
<dbReference type="EMBL" id="FQUO01000011">
    <property type="protein sequence ID" value="SHF73259.1"/>
    <property type="molecule type" value="Genomic_DNA"/>
</dbReference>
<dbReference type="AlphaFoldDB" id="A0A1M5E200"/>
<feature type="domain" description="Glycosyl transferase family 1" evidence="1">
    <location>
        <begin position="209"/>
        <end position="372"/>
    </location>
</feature>
<protein>
    <submittedName>
        <fullName evidence="2">Glycosyltransferase involved in cell wall bisynthesis</fullName>
    </submittedName>
</protein>
<evidence type="ECO:0000313" key="2">
    <source>
        <dbReference type="EMBL" id="SHF73259.1"/>
    </source>
</evidence>
<organism evidence="2 3">
    <name type="scientific">Cnuella takakiae</name>
    <dbReference type="NCBI Taxonomy" id="1302690"/>
    <lineage>
        <taxon>Bacteria</taxon>
        <taxon>Pseudomonadati</taxon>
        <taxon>Bacteroidota</taxon>
        <taxon>Chitinophagia</taxon>
        <taxon>Chitinophagales</taxon>
        <taxon>Chitinophagaceae</taxon>
        <taxon>Cnuella</taxon>
    </lineage>
</organism>